<evidence type="ECO:0000313" key="8">
    <source>
        <dbReference type="Proteomes" id="UP000236728"/>
    </source>
</evidence>
<gene>
    <name evidence="7" type="ORF">SAMN05421819_2010</name>
</gene>
<sequence length="576" mass="61577">MANVADVLIDTLIANGVERIWGLPGDSLNGVTDAMRTRPEIAWLHVRNEEAAAFAAGAEAHVSGKLAVCAGSCGPGNLHLINGLFDCQRSRVPVLAIAAQIPSSEMGTNYFQETRPEELFKDCSVYTAVVTEPGQLERVLPIAMRAAISQRGVAVLVIPGNIASMHSSWEARSIGLLENDSEIVPSKSALQRAAEILNSTEKVAILAGAGCIGAHAELLAFAEALQSPITHALRGKEFVEYDNPYDVGMTGLLGFSSGYAAMEGSEALVILGSDFPYSAFFPKHAKVIQVDSRGEQIGRRTHVDVALIGTVKGTIDALLPLLNKGRSSAYLEKAQKHYVKARQGLNDLATADTGDGPLRPEFVTQVLDDLASDDAVFTCDVGTPTVWAARYLTMNGKRRLIGSFNHGSMACALPQALGAQGLDRKRQVISMSGDGGLAMLMGELLTAKQNKLPVKVVVFNNGALAFVELEMKAAGYVNFGTDLDDPNFTQLATSCGFLARKVTRAEDLHEAVREMLAHDGPALLDVAVQRQELSMPPTITLEQAKGFGLYLLRAVLTGRGDEVLDLAETNLLTRLL</sequence>
<evidence type="ECO:0000259" key="5">
    <source>
        <dbReference type="Pfam" id="PF02775"/>
    </source>
</evidence>
<dbReference type="InterPro" id="IPR029061">
    <property type="entry name" value="THDP-binding"/>
</dbReference>
<proteinExistence type="inferred from homology"/>
<dbReference type="GO" id="GO:0000287">
    <property type="term" value="F:magnesium ion binding"/>
    <property type="evidence" value="ECO:0007669"/>
    <property type="project" value="InterPro"/>
</dbReference>
<dbReference type="SUPFAM" id="SSF52518">
    <property type="entry name" value="Thiamin diphosphate-binding fold (THDP-binding)"/>
    <property type="match status" value="2"/>
</dbReference>
<reference evidence="7 8" key="1">
    <citation type="submission" date="2016-10" db="EMBL/GenBank/DDBJ databases">
        <authorList>
            <person name="de Groot N.N."/>
        </authorList>
    </citation>
    <scope>NUCLEOTIDE SEQUENCE [LARGE SCALE GENOMIC DNA]</scope>
    <source>
        <strain evidence="7 8">DSM 22489</strain>
    </source>
</reference>
<evidence type="ECO:0000259" key="4">
    <source>
        <dbReference type="Pfam" id="PF00205"/>
    </source>
</evidence>
<dbReference type="PANTHER" id="PTHR42981:SF2">
    <property type="entry name" value="PYRUVATE DEHYDROGENASE [UBIQUINONE]"/>
    <property type="match status" value="1"/>
</dbReference>
<comment type="similarity">
    <text evidence="1 3">Belongs to the TPP enzyme family.</text>
</comment>
<organism evidence="7 8">
    <name type="scientific">Bryocella elongata</name>
    <dbReference type="NCBI Taxonomy" id="863522"/>
    <lineage>
        <taxon>Bacteria</taxon>
        <taxon>Pseudomonadati</taxon>
        <taxon>Acidobacteriota</taxon>
        <taxon>Terriglobia</taxon>
        <taxon>Terriglobales</taxon>
        <taxon>Acidobacteriaceae</taxon>
        <taxon>Bryocella</taxon>
    </lineage>
</organism>
<dbReference type="InterPro" id="IPR012000">
    <property type="entry name" value="Thiamin_PyroP_enz_cen_dom"/>
</dbReference>
<keyword evidence="7" id="KW-0670">Pyruvate</keyword>
<evidence type="ECO:0000256" key="1">
    <source>
        <dbReference type="ARBA" id="ARBA00007812"/>
    </source>
</evidence>
<dbReference type="Pfam" id="PF00205">
    <property type="entry name" value="TPP_enzyme_M"/>
    <property type="match status" value="1"/>
</dbReference>
<dbReference type="InterPro" id="IPR047210">
    <property type="entry name" value="TPP_PYR_POXB-like"/>
</dbReference>
<dbReference type="GO" id="GO:0019752">
    <property type="term" value="P:carboxylic acid metabolic process"/>
    <property type="evidence" value="ECO:0007669"/>
    <property type="project" value="UniProtKB-ARBA"/>
</dbReference>
<dbReference type="CDD" id="cd02014">
    <property type="entry name" value="TPP_POX"/>
    <property type="match status" value="1"/>
</dbReference>
<name>A0A1H5XWI7_9BACT</name>
<dbReference type="InterPro" id="IPR029035">
    <property type="entry name" value="DHS-like_NAD/FAD-binding_dom"/>
</dbReference>
<evidence type="ECO:0000259" key="6">
    <source>
        <dbReference type="Pfam" id="PF02776"/>
    </source>
</evidence>
<dbReference type="Gene3D" id="3.40.50.1220">
    <property type="entry name" value="TPP-binding domain"/>
    <property type="match status" value="1"/>
</dbReference>
<keyword evidence="8" id="KW-1185">Reference proteome</keyword>
<dbReference type="CDD" id="cd07039">
    <property type="entry name" value="TPP_PYR_POX"/>
    <property type="match status" value="1"/>
</dbReference>
<dbReference type="RefSeq" id="WP_103932922.1">
    <property type="nucleotide sequence ID" value="NZ_FNVA01000003.1"/>
</dbReference>
<feature type="domain" description="Thiamine pyrophosphate enzyme TPP-binding" evidence="5">
    <location>
        <begin position="380"/>
        <end position="526"/>
    </location>
</feature>
<dbReference type="InterPro" id="IPR011766">
    <property type="entry name" value="TPP_enzyme_TPP-bd"/>
</dbReference>
<dbReference type="GO" id="GO:0003824">
    <property type="term" value="F:catalytic activity"/>
    <property type="evidence" value="ECO:0007669"/>
    <property type="project" value="InterPro"/>
</dbReference>
<dbReference type="NCBIfam" id="NF006591">
    <property type="entry name" value="PRK09124.1"/>
    <property type="match status" value="1"/>
</dbReference>
<dbReference type="InterPro" id="IPR012001">
    <property type="entry name" value="Thiamin_PyroP_enz_TPP-bd_dom"/>
</dbReference>
<dbReference type="Pfam" id="PF02775">
    <property type="entry name" value="TPP_enzyme_C"/>
    <property type="match status" value="1"/>
</dbReference>
<dbReference type="SUPFAM" id="SSF52467">
    <property type="entry name" value="DHS-like NAD/FAD-binding domain"/>
    <property type="match status" value="1"/>
</dbReference>
<dbReference type="GO" id="GO:0030976">
    <property type="term" value="F:thiamine pyrophosphate binding"/>
    <property type="evidence" value="ECO:0007669"/>
    <property type="project" value="InterPro"/>
</dbReference>
<dbReference type="Gene3D" id="3.40.50.970">
    <property type="match status" value="2"/>
</dbReference>
<dbReference type="PANTHER" id="PTHR42981">
    <property type="entry name" value="PYRUVATE DEHYDROGENASE [UBIQUINONE]"/>
    <property type="match status" value="1"/>
</dbReference>
<dbReference type="InterPro" id="IPR047212">
    <property type="entry name" value="TPP_POXB-like"/>
</dbReference>
<feature type="domain" description="Thiamine pyrophosphate enzyme central" evidence="4">
    <location>
        <begin position="190"/>
        <end position="318"/>
    </location>
</feature>
<dbReference type="OrthoDB" id="4494979at2"/>
<evidence type="ECO:0000313" key="7">
    <source>
        <dbReference type="EMBL" id="SEG16159.1"/>
    </source>
</evidence>
<dbReference type="AlphaFoldDB" id="A0A1H5XWI7"/>
<evidence type="ECO:0000256" key="3">
    <source>
        <dbReference type="RuleBase" id="RU362132"/>
    </source>
</evidence>
<dbReference type="Pfam" id="PF02776">
    <property type="entry name" value="TPP_enzyme_N"/>
    <property type="match status" value="1"/>
</dbReference>
<evidence type="ECO:0000256" key="2">
    <source>
        <dbReference type="ARBA" id="ARBA00023052"/>
    </source>
</evidence>
<feature type="domain" description="Thiamine pyrophosphate enzyme N-terminal TPP-binding" evidence="6">
    <location>
        <begin position="3"/>
        <end position="113"/>
    </location>
</feature>
<accession>A0A1H5XWI7</accession>
<dbReference type="InterPro" id="IPR047211">
    <property type="entry name" value="POXB-like"/>
</dbReference>
<protein>
    <submittedName>
        <fullName evidence="7">Pyruvate dehydrogenase (Quinone)</fullName>
    </submittedName>
</protein>
<keyword evidence="2 3" id="KW-0786">Thiamine pyrophosphate</keyword>
<dbReference type="EMBL" id="FNVA01000003">
    <property type="protein sequence ID" value="SEG16159.1"/>
    <property type="molecule type" value="Genomic_DNA"/>
</dbReference>
<dbReference type="Proteomes" id="UP000236728">
    <property type="component" value="Unassembled WGS sequence"/>
</dbReference>